<dbReference type="Proteomes" id="UP000295301">
    <property type="component" value="Unassembled WGS sequence"/>
</dbReference>
<dbReference type="OrthoDB" id="9809275at2"/>
<accession>A0A4R5VH23</accession>
<proteinExistence type="predicted"/>
<dbReference type="Pfam" id="PF01636">
    <property type="entry name" value="APH"/>
    <property type="match status" value="1"/>
</dbReference>
<dbReference type="SUPFAM" id="SSF56112">
    <property type="entry name" value="Protein kinase-like (PK-like)"/>
    <property type="match status" value="1"/>
</dbReference>
<dbReference type="EMBL" id="SMUV01000037">
    <property type="protein sequence ID" value="TDK52400.1"/>
    <property type="molecule type" value="Genomic_DNA"/>
</dbReference>
<dbReference type="Gene3D" id="3.30.200.20">
    <property type="entry name" value="Phosphorylase Kinase, domain 1"/>
    <property type="match status" value="1"/>
</dbReference>
<comment type="caution">
    <text evidence="2">The sequence shown here is derived from an EMBL/GenBank/DDBJ whole genome shotgun (WGS) entry which is preliminary data.</text>
</comment>
<reference evidence="2 3" key="1">
    <citation type="submission" date="2019-03" db="EMBL/GenBank/DDBJ databases">
        <title>Ruegeria lutea sp. nov., a novel strain, isolated from marine sediment, the Masan Bay, South Korea.</title>
        <authorList>
            <person name="Kim J."/>
            <person name="Kim D.-Y."/>
            <person name="Lee S.-S."/>
        </authorList>
    </citation>
    <scope>NUCLEOTIDE SEQUENCE [LARGE SCALE GENOMIC DNA]</scope>
    <source>
        <strain evidence="2 3">318-1</strain>
    </source>
</reference>
<evidence type="ECO:0000313" key="3">
    <source>
        <dbReference type="Proteomes" id="UP000295301"/>
    </source>
</evidence>
<evidence type="ECO:0000313" key="2">
    <source>
        <dbReference type="EMBL" id="TDK52400.1"/>
    </source>
</evidence>
<gene>
    <name evidence="2" type="ORF">E1832_01700</name>
</gene>
<dbReference type="AlphaFoldDB" id="A0A4R5VH23"/>
<dbReference type="GO" id="GO:0016740">
    <property type="term" value="F:transferase activity"/>
    <property type="evidence" value="ECO:0007669"/>
    <property type="project" value="UniProtKB-KW"/>
</dbReference>
<dbReference type="InterPro" id="IPR002575">
    <property type="entry name" value="Aminoglycoside_PTrfase"/>
</dbReference>
<dbReference type="InterPro" id="IPR011009">
    <property type="entry name" value="Kinase-like_dom_sf"/>
</dbReference>
<dbReference type="RefSeq" id="WP_133358008.1">
    <property type="nucleotide sequence ID" value="NZ_SMUV01000037.1"/>
</dbReference>
<sequence length="358" mass="38523">MTGAGTDIQARPASAIAPPIASFLARHGHAGQPLEPLAGDASARRYFRLPGKGLLLMEDRSDPVGFAAYLRLSRHLLALGLSAPRVHGADPSTGLALVEDFGGGTYSTCLAGGADEGALYRLAVSALLHLHHDARAAAVSQPGYDLDTQLAEIDLFSQWFAPAVAGPGFDGGAFAARFRALWRAALAPQAARRDTLILRDFHIDNLMVLADRDGVRRCGLLDYQDGVIGACEYDLVSLLQDARRDLAPGLEAELLSLYMDNAPQHLGAVEEIRARYALLGAQRHTRIAGVFLRLSQRDGKPRYLRFLPRVLRQLETALGAAGLTEITDLLSRDLPGWRAEGARIAAQAEQQRNGTPDV</sequence>
<keyword evidence="2" id="KW-0808">Transferase</keyword>
<evidence type="ECO:0000259" key="1">
    <source>
        <dbReference type="Pfam" id="PF01636"/>
    </source>
</evidence>
<feature type="domain" description="Aminoglycoside phosphotransferase" evidence="1">
    <location>
        <begin position="34"/>
        <end position="258"/>
    </location>
</feature>
<name>A0A4R5VH23_9RHOB</name>
<organism evidence="2 3">
    <name type="scientific">Antarcticimicrobium luteum</name>
    <dbReference type="NCBI Taxonomy" id="2547397"/>
    <lineage>
        <taxon>Bacteria</taxon>
        <taxon>Pseudomonadati</taxon>
        <taxon>Pseudomonadota</taxon>
        <taxon>Alphaproteobacteria</taxon>
        <taxon>Rhodobacterales</taxon>
        <taxon>Paracoccaceae</taxon>
        <taxon>Antarcticimicrobium</taxon>
    </lineage>
</organism>
<keyword evidence="3" id="KW-1185">Reference proteome</keyword>
<dbReference type="Gene3D" id="3.90.1200.10">
    <property type="match status" value="1"/>
</dbReference>
<protein>
    <submittedName>
        <fullName evidence="2">Aminoglycoside phosphotransferase</fullName>
    </submittedName>
</protein>